<dbReference type="Pfam" id="PF13145">
    <property type="entry name" value="Rotamase_2"/>
    <property type="match status" value="1"/>
</dbReference>
<evidence type="ECO:0000256" key="9">
    <source>
        <dbReference type="ARBA" id="ARBA00030642"/>
    </source>
</evidence>
<sequence>MLDAMRKQATGWVVKIFLGLLILSFAVWGIGDIFRGGPPSRTVAELAGLEVPADELQREADNSFRRLQSQLGQGLERNPAIMEGLLRQALEASIARRLIDAQAAGMDLAVDDETVARAIHGQQVFQTGGRFDRSRFEMFLRQAGIGEASYVEQTRGDLMRQRLVDAVTGAVAAPESEARQLVAWREEQRRGRALVVAAAEMEVEAPDEAALETYLEANEGAYQAPEYRGVELAVLGPADLGEEIEIGEAAVAEAYESRKAAYRTPEQRRAVQLLAADEATIREAARRVAEGQSFAEVAGAMEGVSTSELGPVRQGQLPDALDKALFALDKGAVGEPLGTAFGWHLLRVAAITPEQVRPLGEVRDELAAELKLHEAINRLPDAANAMDDAIAGGGTVEEAAAQAGARFVRLDAVDSTGLDANGRPVESVALDEEMLREIFQAGKDQPSLLLQTADDRFYVFNVTRIDAARPRRLEEVREEVAQAWREDRQMSLAREAAAGLLEKARQGTSLEELADAQPAASLRTIEPVTRDASGFDRLLSPAAVQALFATPPGALADAPVEVPDGAAIVATTEIIEAAPDAEIAQTVEALRQQMRGDVLVAWQQALRDRFPVEIDQRALDSVIQSVSQ</sequence>
<evidence type="ECO:0000256" key="12">
    <source>
        <dbReference type="ARBA" id="ARBA00040743"/>
    </source>
</evidence>
<dbReference type="Gene3D" id="1.10.4030.10">
    <property type="entry name" value="Porin chaperone SurA, peptide-binding domain"/>
    <property type="match status" value="1"/>
</dbReference>
<keyword evidence="6 15" id="KW-1133">Transmembrane helix</keyword>
<feature type="transmembrane region" description="Helical" evidence="15">
    <location>
        <begin position="12"/>
        <end position="31"/>
    </location>
</feature>
<protein>
    <recommendedName>
        <fullName evidence="2">Parvulin-like PPIase</fullName>
    </recommendedName>
    <alternativeName>
        <fullName evidence="9">Peptidyl-prolyl cis-trans isomerase plp</fullName>
    </alternativeName>
    <alternativeName>
        <fullName evidence="12">Periplasmic chaperone PpiD</fullName>
    </alternativeName>
    <alternativeName>
        <fullName evidence="13">Periplasmic folding chaperone</fullName>
    </alternativeName>
    <alternativeName>
        <fullName evidence="10">Rotamase plp</fullName>
    </alternativeName>
</protein>
<evidence type="ECO:0000256" key="5">
    <source>
        <dbReference type="ARBA" id="ARBA00022692"/>
    </source>
</evidence>
<keyword evidence="14" id="KW-0413">Isomerase</keyword>
<dbReference type="GO" id="GO:0005886">
    <property type="term" value="C:plasma membrane"/>
    <property type="evidence" value="ECO:0007669"/>
    <property type="project" value="UniProtKB-SubCell"/>
</dbReference>
<comment type="caution">
    <text evidence="17">The sequence shown here is derived from an EMBL/GenBank/DDBJ whole genome shotgun (WGS) entry which is preliminary data.</text>
</comment>
<evidence type="ECO:0000256" key="1">
    <source>
        <dbReference type="ARBA" id="ARBA00004382"/>
    </source>
</evidence>
<organism evidence="17 18">
    <name type="scientific">Marinimicrococcus flavescens</name>
    <dbReference type="NCBI Taxonomy" id="3031815"/>
    <lineage>
        <taxon>Bacteria</taxon>
        <taxon>Pseudomonadati</taxon>
        <taxon>Pseudomonadota</taxon>
        <taxon>Alphaproteobacteria</taxon>
        <taxon>Geminicoccales</taxon>
        <taxon>Geminicoccaceae</taxon>
        <taxon>Marinimicrococcus</taxon>
    </lineage>
</organism>
<dbReference type="Gene3D" id="3.10.50.40">
    <property type="match status" value="1"/>
</dbReference>
<comment type="subcellular location">
    <subcellularLocation>
        <location evidence="1">Cell inner membrane</location>
        <topology evidence="1">Single-pass type II membrane protein</topology>
        <orientation evidence="1">Periplasmic side</orientation>
    </subcellularLocation>
</comment>
<comment type="similarity">
    <text evidence="11">Belongs to the PpiD chaperone family.</text>
</comment>
<evidence type="ECO:0000256" key="11">
    <source>
        <dbReference type="ARBA" id="ARBA00038408"/>
    </source>
</evidence>
<evidence type="ECO:0000256" key="7">
    <source>
        <dbReference type="ARBA" id="ARBA00023136"/>
    </source>
</evidence>
<dbReference type="RefSeq" id="WP_327789614.1">
    <property type="nucleotide sequence ID" value="NZ_JARGEQ010000126.1"/>
</dbReference>
<name>A0AAP3XSG9_9PROT</name>
<dbReference type="InterPro" id="IPR000297">
    <property type="entry name" value="PPIase_PpiC"/>
</dbReference>
<dbReference type="Proteomes" id="UP001301140">
    <property type="component" value="Unassembled WGS sequence"/>
</dbReference>
<evidence type="ECO:0000256" key="6">
    <source>
        <dbReference type="ARBA" id="ARBA00022989"/>
    </source>
</evidence>
<dbReference type="PANTHER" id="PTHR47529">
    <property type="entry name" value="PEPTIDYL-PROLYL CIS-TRANS ISOMERASE D"/>
    <property type="match status" value="1"/>
</dbReference>
<evidence type="ECO:0000256" key="10">
    <source>
        <dbReference type="ARBA" id="ARBA00031484"/>
    </source>
</evidence>
<evidence type="ECO:0000256" key="13">
    <source>
        <dbReference type="ARBA" id="ARBA00042775"/>
    </source>
</evidence>
<keyword evidence="4" id="KW-0997">Cell inner membrane</keyword>
<dbReference type="InterPro" id="IPR052029">
    <property type="entry name" value="PpiD_chaperone"/>
</dbReference>
<evidence type="ECO:0000256" key="3">
    <source>
        <dbReference type="ARBA" id="ARBA00022475"/>
    </source>
</evidence>
<dbReference type="EMBL" id="JARGEQ010000126">
    <property type="protein sequence ID" value="MDF1587194.1"/>
    <property type="molecule type" value="Genomic_DNA"/>
</dbReference>
<dbReference type="Pfam" id="PF13624">
    <property type="entry name" value="SurA_N_3"/>
    <property type="match status" value="1"/>
</dbReference>
<evidence type="ECO:0000256" key="2">
    <source>
        <dbReference type="ARBA" id="ARBA00018370"/>
    </source>
</evidence>
<evidence type="ECO:0000313" key="17">
    <source>
        <dbReference type="EMBL" id="MDF1587194.1"/>
    </source>
</evidence>
<evidence type="ECO:0000256" key="15">
    <source>
        <dbReference type="SAM" id="Phobius"/>
    </source>
</evidence>
<evidence type="ECO:0000313" key="18">
    <source>
        <dbReference type="Proteomes" id="UP001301140"/>
    </source>
</evidence>
<feature type="domain" description="PpiC" evidence="16">
    <location>
        <begin position="265"/>
        <end position="350"/>
    </location>
</feature>
<evidence type="ECO:0000256" key="8">
    <source>
        <dbReference type="ARBA" id="ARBA00023186"/>
    </source>
</evidence>
<dbReference type="InterPro" id="IPR046357">
    <property type="entry name" value="PPIase_dom_sf"/>
</dbReference>
<proteinExistence type="inferred from homology"/>
<dbReference type="SUPFAM" id="SSF109998">
    <property type="entry name" value="Triger factor/SurA peptide-binding domain-like"/>
    <property type="match status" value="1"/>
</dbReference>
<evidence type="ECO:0000256" key="4">
    <source>
        <dbReference type="ARBA" id="ARBA00022519"/>
    </source>
</evidence>
<dbReference type="PANTHER" id="PTHR47529:SF1">
    <property type="entry name" value="PERIPLASMIC CHAPERONE PPID"/>
    <property type="match status" value="1"/>
</dbReference>
<keyword evidence="14" id="KW-0697">Rotamase</keyword>
<dbReference type="AlphaFoldDB" id="A0AAP3XSG9"/>
<keyword evidence="8" id="KW-0143">Chaperone</keyword>
<evidence type="ECO:0000256" key="14">
    <source>
        <dbReference type="PROSITE-ProRule" id="PRU00278"/>
    </source>
</evidence>
<dbReference type="SUPFAM" id="SSF54534">
    <property type="entry name" value="FKBP-like"/>
    <property type="match status" value="1"/>
</dbReference>
<dbReference type="PROSITE" id="PS50198">
    <property type="entry name" value="PPIC_PPIASE_2"/>
    <property type="match status" value="1"/>
</dbReference>
<keyword evidence="7 15" id="KW-0472">Membrane</keyword>
<keyword evidence="5 15" id="KW-0812">Transmembrane</keyword>
<dbReference type="InterPro" id="IPR027304">
    <property type="entry name" value="Trigger_fact/SurA_dom_sf"/>
</dbReference>
<gene>
    <name evidence="17" type="ORF">PZ740_12475</name>
</gene>
<keyword evidence="18" id="KW-1185">Reference proteome</keyword>
<accession>A0AAP3XSG9</accession>
<keyword evidence="3" id="KW-1003">Cell membrane</keyword>
<evidence type="ECO:0000259" key="16">
    <source>
        <dbReference type="PROSITE" id="PS50198"/>
    </source>
</evidence>
<reference evidence="17 18" key="1">
    <citation type="submission" date="2023-03" db="EMBL/GenBank/DDBJ databases">
        <title>YIM 152171 draft genome.</title>
        <authorList>
            <person name="Yang Z."/>
        </authorList>
    </citation>
    <scope>NUCLEOTIDE SEQUENCE [LARGE SCALE GENOMIC DNA]</scope>
    <source>
        <strain evidence="17 18">YIM 152171</strain>
    </source>
</reference>
<dbReference type="GO" id="GO:0003755">
    <property type="term" value="F:peptidyl-prolyl cis-trans isomerase activity"/>
    <property type="evidence" value="ECO:0007669"/>
    <property type="project" value="UniProtKB-KW"/>
</dbReference>